<dbReference type="Pfam" id="PF01476">
    <property type="entry name" value="LysM"/>
    <property type="match status" value="8"/>
</dbReference>
<dbReference type="AlphaFoldDB" id="A0A844BSG3"/>
<dbReference type="SMART" id="SM00257">
    <property type="entry name" value="LysM"/>
    <property type="match status" value="8"/>
</dbReference>
<dbReference type="InterPro" id="IPR036779">
    <property type="entry name" value="LysM_dom_sf"/>
</dbReference>
<feature type="domain" description="LysM" evidence="3">
    <location>
        <begin position="105"/>
        <end position="148"/>
    </location>
</feature>
<dbReference type="GO" id="GO:0008932">
    <property type="term" value="F:lytic endotransglycosylase activity"/>
    <property type="evidence" value="ECO:0007669"/>
    <property type="project" value="TreeGrafter"/>
</dbReference>
<feature type="domain" description="LysM" evidence="3">
    <location>
        <begin position="479"/>
        <end position="523"/>
    </location>
</feature>
<name>A0A844BSG3_9LACT</name>
<dbReference type="PANTHER" id="PTHR33734:SF22">
    <property type="entry name" value="MEMBRANE-BOUND LYTIC MUREIN TRANSGLYCOSYLASE D"/>
    <property type="match status" value="1"/>
</dbReference>
<dbReference type="SUPFAM" id="SSF54106">
    <property type="entry name" value="LysM domain"/>
    <property type="match status" value="8"/>
</dbReference>
<evidence type="ECO:0000256" key="1">
    <source>
        <dbReference type="SAM" id="MobiDB-lite"/>
    </source>
</evidence>
<feature type="domain" description="LysM" evidence="3">
    <location>
        <begin position="40"/>
        <end position="83"/>
    </location>
</feature>
<feature type="domain" description="LysM" evidence="3">
    <location>
        <begin position="165"/>
        <end position="208"/>
    </location>
</feature>
<sequence length="558" mass="60543">MKLQNLHKKTNKWVTRSAAILATASLLATASAPLVAYAQDVYTVQAGDNLYRIAMDNGTTEAYLMDINGLSSNLLQIGQEIILPSGDWSDDGYYETPSDTTSGDGVYIVQAGDNLYNIAATYGTTEEALMAINGLSTNLLQIGQKIVLYGDTAYTPTPNEPVSNGVHVVVAGDNLWDLAQRYGTTEAQLMAWNGMSSNFLNIGDRIAVYGPADDSSWTAPTEDSSDSGTVTNDGIYTVVAGDNLWDIAQWFGTTEEQLMAWNGMSSNFLNIGDRISVYGPSGNAYVPESSTSESTWTPPATDGDYYTVQQGDNLWDIAQWYGTTEEYLMSINGLSSNLLQIGQQILVVAPTTDATETVPATETTEVDSNLRKAELPRLHKVVEGDDIASIAKEYDIKEEQLLEWNELTADSTLAEGDELNVTNPNIEPKIHVFAEGDTLDSIATENNTLVENLRNWNQLEETDELVVGDEVIVTDPTANSYTVTPGETLNEIAQTFEVTVENLRAWNELPAEAVLVNGTIYISAPTGPTAEELAEKEAATEEATTEETSEESSEEASE</sequence>
<evidence type="ECO:0000259" key="3">
    <source>
        <dbReference type="PROSITE" id="PS51782"/>
    </source>
</evidence>
<feature type="domain" description="LysM" evidence="3">
    <location>
        <begin position="429"/>
        <end position="473"/>
    </location>
</feature>
<dbReference type="CDD" id="cd00118">
    <property type="entry name" value="LysM"/>
    <property type="match status" value="8"/>
</dbReference>
<feature type="signal peptide" evidence="2">
    <location>
        <begin position="1"/>
        <end position="38"/>
    </location>
</feature>
<dbReference type="PROSITE" id="PS51782">
    <property type="entry name" value="LYSM"/>
    <property type="match status" value="8"/>
</dbReference>
<evidence type="ECO:0000313" key="4">
    <source>
        <dbReference type="EMBL" id="MRI80893.1"/>
    </source>
</evidence>
<feature type="domain" description="LysM" evidence="3">
    <location>
        <begin position="377"/>
        <end position="421"/>
    </location>
</feature>
<keyword evidence="2" id="KW-0732">Signal</keyword>
<feature type="compositionally biased region" description="Acidic residues" evidence="1">
    <location>
        <begin position="543"/>
        <end position="558"/>
    </location>
</feature>
<gene>
    <name evidence="4" type="ORF">GIY11_02470</name>
</gene>
<feature type="region of interest" description="Disordered" evidence="1">
    <location>
        <begin position="527"/>
        <end position="558"/>
    </location>
</feature>
<dbReference type="InterPro" id="IPR018392">
    <property type="entry name" value="LysM"/>
</dbReference>
<evidence type="ECO:0000256" key="2">
    <source>
        <dbReference type="SAM" id="SignalP"/>
    </source>
</evidence>
<feature type="domain" description="LysM" evidence="3">
    <location>
        <begin position="304"/>
        <end position="347"/>
    </location>
</feature>
<feature type="chain" id="PRO_5032710456" evidence="2">
    <location>
        <begin position="39"/>
        <end position="558"/>
    </location>
</feature>
<dbReference type="RefSeq" id="WP_153861368.1">
    <property type="nucleotide sequence ID" value="NZ_WJQR01000002.1"/>
</dbReference>
<reference evidence="4 5" key="1">
    <citation type="submission" date="2019-11" db="EMBL/GenBank/DDBJ databases">
        <title>Characterisation of Fundicoccus ignavus gen. nov. sp. nov., a novel genus of the family Aerococcaceae isolated from bulk tank milk.</title>
        <authorList>
            <person name="Siebert A."/>
            <person name="Huptas C."/>
            <person name="Wenning M."/>
            <person name="Scherer S."/>
            <person name="Doll E.V."/>
        </authorList>
    </citation>
    <scope>NUCLEOTIDE SEQUENCE [LARGE SCALE GENOMIC DNA]</scope>
    <source>
        <strain evidence="4 5">DSM 109653</strain>
    </source>
</reference>
<dbReference type="EMBL" id="WJQR01000002">
    <property type="protein sequence ID" value="MRI80893.1"/>
    <property type="molecule type" value="Genomic_DNA"/>
</dbReference>
<organism evidence="4 5">
    <name type="scientific">Fundicoccus ignavus</name>
    <dbReference type="NCBI Taxonomy" id="2664442"/>
    <lineage>
        <taxon>Bacteria</taxon>
        <taxon>Bacillati</taxon>
        <taxon>Bacillota</taxon>
        <taxon>Bacilli</taxon>
        <taxon>Lactobacillales</taxon>
        <taxon>Aerococcaceae</taxon>
        <taxon>Fundicoccus</taxon>
    </lineage>
</organism>
<dbReference type="Gene3D" id="3.10.350.10">
    <property type="entry name" value="LysM domain"/>
    <property type="match status" value="8"/>
</dbReference>
<feature type="domain" description="LysM" evidence="3">
    <location>
        <begin position="234"/>
        <end position="277"/>
    </location>
</feature>
<dbReference type="PANTHER" id="PTHR33734">
    <property type="entry name" value="LYSM DOMAIN-CONTAINING GPI-ANCHORED PROTEIN 2"/>
    <property type="match status" value="1"/>
</dbReference>
<accession>A0A844BSG3</accession>
<evidence type="ECO:0000313" key="5">
    <source>
        <dbReference type="Proteomes" id="UP000469870"/>
    </source>
</evidence>
<proteinExistence type="predicted"/>
<dbReference type="Proteomes" id="UP000469870">
    <property type="component" value="Unassembled WGS sequence"/>
</dbReference>
<comment type="caution">
    <text evidence="4">The sequence shown here is derived from an EMBL/GenBank/DDBJ whole genome shotgun (WGS) entry which is preliminary data.</text>
</comment>
<protein>
    <submittedName>
        <fullName evidence="4">LysM peptidoglycan-binding domain-containing protein</fullName>
    </submittedName>
</protein>